<dbReference type="EMBL" id="LROR01000049">
    <property type="protein sequence ID" value="OBR93950.1"/>
    <property type="molecule type" value="Genomic_DNA"/>
</dbReference>
<comment type="caution">
    <text evidence="1">The sequence shown here is derived from an EMBL/GenBank/DDBJ whole genome shotgun (WGS) entry which is preliminary data.</text>
</comment>
<dbReference type="Proteomes" id="UP000077384">
    <property type="component" value="Unassembled WGS sequence"/>
</dbReference>
<reference evidence="1 3" key="1">
    <citation type="journal article" date="2015" name="Biotechnol. Bioeng.">
        <title>Genome sequence and phenotypic characterization of Caulobacter segnis.</title>
        <authorList>
            <person name="Patel S."/>
            <person name="Fletcher B."/>
            <person name="Scott D.C."/>
            <person name="Ely B."/>
        </authorList>
    </citation>
    <scope>NUCLEOTIDE SEQUENCE [LARGE SCALE GENOMIC DNA]</scope>
    <source>
        <strain evidence="1 3">PS02</strain>
    </source>
</reference>
<evidence type="ECO:0000313" key="3">
    <source>
        <dbReference type="Proteomes" id="UP000077384"/>
    </source>
</evidence>
<accession>A0A170NL38</accession>
<name>A0A170NL38_9CLOT</name>
<dbReference type="EMBL" id="LITQ01000026">
    <property type="protein sequence ID" value="OAA91318.1"/>
    <property type="molecule type" value="Genomic_DNA"/>
</dbReference>
<reference evidence="2 4" key="2">
    <citation type="journal article" date="2016" name="Front. Microbiol.">
        <title>Industrial Acetogenic Biocatalysts: A Comparative Metabolic and Genomic Analysis.</title>
        <authorList>
            <person name="Bengelsdorf F."/>
            <person name="Poehlein A."/>
            <person name="Sonja S."/>
            <person name="Erz C."/>
            <person name="Hummel T."/>
            <person name="Hoffmeister S."/>
            <person name="Daniel R."/>
            <person name="Durre P."/>
        </authorList>
    </citation>
    <scope>NUCLEOTIDE SEQUENCE [LARGE SCALE GENOMIC DNA]</scope>
    <source>
        <strain evidence="2 4">PTA-10522</strain>
    </source>
</reference>
<proteinExistence type="predicted"/>
<keyword evidence="4" id="KW-1185">Reference proteome</keyword>
<dbReference type="AlphaFoldDB" id="A0A170NL38"/>
<gene>
    <name evidence="2" type="ORF">CLCOS_20860</name>
    <name evidence="1" type="ORF">WX73_01728</name>
</gene>
<sequence length="58" mass="6831">MEDKLLIVFINRVKVKYLQCNDIELKKYIGEILAGDVDIMHSKLSENSKNIRQKPKNR</sequence>
<evidence type="ECO:0000313" key="1">
    <source>
        <dbReference type="EMBL" id="OAA91318.1"/>
    </source>
</evidence>
<evidence type="ECO:0000313" key="2">
    <source>
        <dbReference type="EMBL" id="OBR93950.1"/>
    </source>
</evidence>
<protein>
    <submittedName>
        <fullName evidence="1">Uncharacterized protein</fullName>
    </submittedName>
</protein>
<dbReference type="Proteomes" id="UP000093694">
    <property type="component" value="Unassembled WGS sequence"/>
</dbReference>
<dbReference type="PATRIC" id="fig|1705578.3.peg.1978"/>
<organism evidence="1 3">
    <name type="scientific">Clostridium coskatii</name>
    <dbReference type="NCBI Taxonomy" id="1705578"/>
    <lineage>
        <taxon>Bacteria</taxon>
        <taxon>Bacillati</taxon>
        <taxon>Bacillota</taxon>
        <taxon>Clostridia</taxon>
        <taxon>Eubacteriales</taxon>
        <taxon>Clostridiaceae</taxon>
        <taxon>Clostridium</taxon>
    </lineage>
</organism>
<evidence type="ECO:0000313" key="4">
    <source>
        <dbReference type="Proteomes" id="UP000093694"/>
    </source>
</evidence>
<dbReference type="RefSeq" id="WP_156496385.1">
    <property type="nucleotide sequence ID" value="NZ_LITQ01000026.1"/>
</dbReference>